<dbReference type="Pfam" id="PF00581">
    <property type="entry name" value="Rhodanese"/>
    <property type="match status" value="1"/>
</dbReference>
<dbReference type="SMART" id="SM00450">
    <property type="entry name" value="RHOD"/>
    <property type="match status" value="1"/>
</dbReference>
<gene>
    <name evidence="2" type="ORF">HC248_00748</name>
</gene>
<dbReference type="PANTHER" id="PTHR43031:SF17">
    <property type="entry name" value="SULFURTRANSFERASE YTWF-RELATED"/>
    <property type="match status" value="1"/>
</dbReference>
<name>A0A6H2H6I3_9BURK</name>
<evidence type="ECO:0000313" key="3">
    <source>
        <dbReference type="Proteomes" id="UP000502041"/>
    </source>
</evidence>
<sequence length="125" mass="13691">MTLQLNPANFLAWRDVALSADAKSTAEKIQPIVLDVRENWELQIASVQPDGFTLLHIPMGQISARLSELQDALDGDQPIACLCHHGIRSQRVASFLAQNGFSAVVNLQGGIQAWSNQLDTSVPHY</sequence>
<proteinExistence type="predicted"/>
<dbReference type="KEGG" id="pvac:HC248_00748"/>
<dbReference type="SUPFAM" id="SSF52821">
    <property type="entry name" value="Rhodanese/Cell cycle control phosphatase"/>
    <property type="match status" value="1"/>
</dbReference>
<feature type="domain" description="Rhodanese" evidence="1">
    <location>
        <begin position="27"/>
        <end position="123"/>
    </location>
</feature>
<organism evidence="2 3">
    <name type="scientific">Polaromonas vacuolata</name>
    <dbReference type="NCBI Taxonomy" id="37448"/>
    <lineage>
        <taxon>Bacteria</taxon>
        <taxon>Pseudomonadati</taxon>
        <taxon>Pseudomonadota</taxon>
        <taxon>Betaproteobacteria</taxon>
        <taxon>Burkholderiales</taxon>
        <taxon>Comamonadaceae</taxon>
        <taxon>Polaromonas</taxon>
    </lineage>
</organism>
<evidence type="ECO:0000259" key="1">
    <source>
        <dbReference type="PROSITE" id="PS50206"/>
    </source>
</evidence>
<dbReference type="AlphaFoldDB" id="A0A6H2H6I3"/>
<dbReference type="InterPro" id="IPR050229">
    <property type="entry name" value="GlpE_sulfurtransferase"/>
</dbReference>
<evidence type="ECO:0000313" key="2">
    <source>
        <dbReference type="EMBL" id="QJC55468.1"/>
    </source>
</evidence>
<dbReference type="GO" id="GO:0016740">
    <property type="term" value="F:transferase activity"/>
    <property type="evidence" value="ECO:0007669"/>
    <property type="project" value="UniProtKB-KW"/>
</dbReference>
<dbReference type="EC" id="2.8.1.-" evidence="2"/>
<reference evidence="2 3" key="1">
    <citation type="submission" date="2020-04" db="EMBL/GenBank/DDBJ databases">
        <title>Complete genome of a Psychrophilic, Marine, Gas Vacuolate Bacterium Polaromonas vacuolata KCTC 22033T.</title>
        <authorList>
            <person name="Hwang K."/>
            <person name="Kim K.M."/>
        </authorList>
    </citation>
    <scope>NUCLEOTIDE SEQUENCE [LARGE SCALE GENOMIC DNA]</scope>
    <source>
        <strain evidence="2 3">KCTC 22033</strain>
    </source>
</reference>
<dbReference type="Proteomes" id="UP000502041">
    <property type="component" value="Chromosome"/>
</dbReference>
<keyword evidence="3" id="KW-1185">Reference proteome</keyword>
<dbReference type="PANTHER" id="PTHR43031">
    <property type="entry name" value="FAD-DEPENDENT OXIDOREDUCTASE"/>
    <property type="match status" value="1"/>
</dbReference>
<dbReference type="PROSITE" id="PS50206">
    <property type="entry name" value="RHODANESE_3"/>
    <property type="match status" value="1"/>
</dbReference>
<accession>A0A6H2H6I3</accession>
<dbReference type="EMBL" id="CP051461">
    <property type="protein sequence ID" value="QJC55468.1"/>
    <property type="molecule type" value="Genomic_DNA"/>
</dbReference>
<dbReference type="InterPro" id="IPR036873">
    <property type="entry name" value="Rhodanese-like_dom_sf"/>
</dbReference>
<dbReference type="Gene3D" id="3.40.250.10">
    <property type="entry name" value="Rhodanese-like domain"/>
    <property type="match status" value="1"/>
</dbReference>
<dbReference type="RefSeq" id="WP_168921332.1">
    <property type="nucleotide sequence ID" value="NZ_CP051461.1"/>
</dbReference>
<dbReference type="InterPro" id="IPR001763">
    <property type="entry name" value="Rhodanese-like_dom"/>
</dbReference>
<protein>
    <submittedName>
        <fullName evidence="2">Sulfurtransferase</fullName>
        <ecNumber evidence="2">2.8.1.-</ecNumber>
    </submittedName>
</protein>
<keyword evidence="2" id="KW-0808">Transferase</keyword>